<dbReference type="GO" id="GO:0048188">
    <property type="term" value="C:Set1C/COMPASS complex"/>
    <property type="evidence" value="ECO:0007669"/>
    <property type="project" value="InterPro"/>
</dbReference>
<keyword evidence="4 18" id="KW-0808">Transferase</keyword>
<dbReference type="InterPro" id="IPR044570">
    <property type="entry name" value="Set1-like"/>
</dbReference>
<dbReference type="CDD" id="cd19169">
    <property type="entry name" value="SET_SETD1"/>
    <property type="match status" value="1"/>
</dbReference>
<protein>
    <recommendedName>
        <fullName evidence="2">[histone H3]-lysine(4) N-trimethyltransferase</fullName>
        <ecNumber evidence="2">2.1.1.354</ecNumber>
    </recommendedName>
</protein>
<dbReference type="PROSITE" id="PS50829">
    <property type="entry name" value="GYF"/>
    <property type="match status" value="1"/>
</dbReference>
<evidence type="ECO:0000256" key="2">
    <source>
        <dbReference type="ARBA" id="ARBA00012182"/>
    </source>
</evidence>
<organism evidence="18">
    <name type="scientific">Noccaea caerulescens</name>
    <name type="common">Alpine penny-cress</name>
    <name type="synonym">Thlaspi caerulescens</name>
    <dbReference type="NCBI Taxonomy" id="107243"/>
    <lineage>
        <taxon>Eukaryota</taxon>
        <taxon>Viridiplantae</taxon>
        <taxon>Streptophyta</taxon>
        <taxon>Embryophyta</taxon>
        <taxon>Tracheophyta</taxon>
        <taxon>Spermatophyta</taxon>
        <taxon>Magnoliopsida</taxon>
        <taxon>eudicotyledons</taxon>
        <taxon>Gunneridae</taxon>
        <taxon>Pentapetalae</taxon>
        <taxon>rosids</taxon>
        <taxon>malvids</taxon>
        <taxon>Brassicales</taxon>
        <taxon>Brassicaceae</taxon>
        <taxon>Coluteocarpeae</taxon>
        <taxon>Noccaea</taxon>
    </lineage>
</organism>
<comment type="catalytic activity">
    <reaction evidence="11">
        <text>L-lysyl(4)-[histone H3] + 3 S-adenosyl-L-methionine = N(6),N(6),N(6)-trimethyl-L-lysyl(4)-[histone H3] + 3 S-adenosyl-L-homocysteine + 3 H(+)</text>
        <dbReference type="Rhea" id="RHEA:60260"/>
        <dbReference type="Rhea" id="RHEA-COMP:15537"/>
        <dbReference type="Rhea" id="RHEA-COMP:15547"/>
        <dbReference type="ChEBI" id="CHEBI:15378"/>
        <dbReference type="ChEBI" id="CHEBI:29969"/>
        <dbReference type="ChEBI" id="CHEBI:57856"/>
        <dbReference type="ChEBI" id="CHEBI:59789"/>
        <dbReference type="ChEBI" id="CHEBI:61961"/>
        <dbReference type="EC" id="2.1.1.354"/>
    </reaction>
</comment>
<keyword evidence="3 18" id="KW-0489">Methyltransferase</keyword>
<dbReference type="PANTHER" id="PTHR45814:SF2">
    <property type="entry name" value="HISTONE-LYSINE N-METHYLTRANSFERASE SETD1"/>
    <property type="match status" value="1"/>
</dbReference>
<feature type="compositionally biased region" description="Polar residues" evidence="14">
    <location>
        <begin position="911"/>
        <end position="920"/>
    </location>
</feature>
<dbReference type="PROSITE" id="PS50280">
    <property type="entry name" value="SET"/>
    <property type="match status" value="1"/>
</dbReference>
<feature type="region of interest" description="Disordered" evidence="14">
    <location>
        <begin position="614"/>
        <end position="640"/>
    </location>
</feature>
<dbReference type="EMBL" id="GEVI01009893">
    <property type="protein sequence ID" value="JAU22427.1"/>
    <property type="molecule type" value="Transcribed_RNA"/>
</dbReference>
<dbReference type="Pfam" id="PF00856">
    <property type="entry name" value="SET"/>
    <property type="match status" value="1"/>
</dbReference>
<accession>A0A1J3DR46</accession>
<dbReference type="SUPFAM" id="SSF82199">
    <property type="entry name" value="SET domain"/>
    <property type="match status" value="1"/>
</dbReference>
<keyword evidence="10" id="KW-0539">Nucleus</keyword>
<evidence type="ECO:0000259" key="17">
    <source>
        <dbReference type="PROSITE" id="PS50868"/>
    </source>
</evidence>
<feature type="region of interest" description="Disordered" evidence="14">
    <location>
        <begin position="965"/>
        <end position="1033"/>
    </location>
</feature>
<feature type="domain" description="SET" evidence="15">
    <location>
        <begin position="1207"/>
        <end position="1324"/>
    </location>
</feature>
<evidence type="ECO:0000256" key="4">
    <source>
        <dbReference type="ARBA" id="ARBA00022679"/>
    </source>
</evidence>
<dbReference type="InterPro" id="IPR046341">
    <property type="entry name" value="SET_dom_sf"/>
</dbReference>
<evidence type="ECO:0000256" key="5">
    <source>
        <dbReference type="ARBA" id="ARBA00022691"/>
    </source>
</evidence>
<evidence type="ECO:0000256" key="3">
    <source>
        <dbReference type="ARBA" id="ARBA00022603"/>
    </source>
</evidence>
<feature type="region of interest" description="Disordered" evidence="14">
    <location>
        <begin position="880"/>
        <end position="942"/>
    </location>
</feature>
<evidence type="ECO:0000256" key="11">
    <source>
        <dbReference type="ARBA" id="ARBA00047571"/>
    </source>
</evidence>
<feature type="domain" description="GYF" evidence="16">
    <location>
        <begin position="255"/>
        <end position="304"/>
    </location>
</feature>
<evidence type="ECO:0000256" key="9">
    <source>
        <dbReference type="ARBA" id="ARBA00023163"/>
    </source>
</evidence>
<proteinExistence type="predicted"/>
<evidence type="ECO:0000259" key="15">
    <source>
        <dbReference type="PROSITE" id="PS50280"/>
    </source>
</evidence>
<keyword evidence="8" id="KW-0805">Transcription regulation</keyword>
<comment type="catalytic activity">
    <reaction evidence="13">
        <text>N(6),N(6)-dimethyl-L-lysyl(4)-[histone H3] + S-adenosyl-L-methionine = N(6),N(6),N(6)-trimethyl-L-lysyl(4)-[histone H3] + S-adenosyl-L-homocysteine + H(+)</text>
        <dbReference type="Rhea" id="RHEA:60272"/>
        <dbReference type="Rhea" id="RHEA-COMP:15537"/>
        <dbReference type="Rhea" id="RHEA-COMP:15540"/>
        <dbReference type="ChEBI" id="CHEBI:15378"/>
        <dbReference type="ChEBI" id="CHEBI:57856"/>
        <dbReference type="ChEBI" id="CHEBI:59789"/>
        <dbReference type="ChEBI" id="CHEBI:61961"/>
        <dbReference type="ChEBI" id="CHEBI:61976"/>
    </reaction>
</comment>
<dbReference type="SMART" id="SM00317">
    <property type="entry name" value="SET"/>
    <property type="match status" value="1"/>
</dbReference>
<gene>
    <name evidence="18" type="ORF">GA_TR16778_c0_g1_i1_g.53849</name>
</gene>
<feature type="compositionally biased region" description="Basic residues" evidence="14">
    <location>
        <begin position="921"/>
        <end position="931"/>
    </location>
</feature>
<dbReference type="GO" id="GO:0032259">
    <property type="term" value="P:methylation"/>
    <property type="evidence" value="ECO:0007669"/>
    <property type="project" value="UniProtKB-KW"/>
</dbReference>
<evidence type="ECO:0000256" key="7">
    <source>
        <dbReference type="ARBA" id="ARBA00022884"/>
    </source>
</evidence>
<dbReference type="InterPro" id="IPR035445">
    <property type="entry name" value="GYF-like_dom_sf"/>
</dbReference>
<evidence type="ECO:0000256" key="12">
    <source>
        <dbReference type="ARBA" id="ARBA00047583"/>
    </source>
</evidence>
<evidence type="ECO:0000256" key="8">
    <source>
        <dbReference type="ARBA" id="ARBA00023015"/>
    </source>
</evidence>
<dbReference type="SUPFAM" id="SSF55277">
    <property type="entry name" value="GYF domain"/>
    <property type="match status" value="2"/>
</dbReference>
<evidence type="ECO:0000313" key="18">
    <source>
        <dbReference type="EMBL" id="JAU22427.1"/>
    </source>
</evidence>
<feature type="domain" description="Post-SET" evidence="17">
    <location>
        <begin position="1330"/>
        <end position="1346"/>
    </location>
</feature>
<dbReference type="PANTHER" id="PTHR45814">
    <property type="entry name" value="HISTONE-LYSINE N-METHYLTRANSFERASE SETD1"/>
    <property type="match status" value="1"/>
</dbReference>
<evidence type="ECO:0000256" key="13">
    <source>
        <dbReference type="ARBA" id="ARBA00049129"/>
    </source>
</evidence>
<dbReference type="Gene3D" id="3.30.1490.40">
    <property type="match status" value="2"/>
</dbReference>
<dbReference type="GO" id="GO:0140999">
    <property type="term" value="F:histone H3K4 trimethyltransferase activity"/>
    <property type="evidence" value="ECO:0007669"/>
    <property type="project" value="UniProtKB-EC"/>
</dbReference>
<dbReference type="GO" id="GO:0003723">
    <property type="term" value="F:RNA binding"/>
    <property type="evidence" value="ECO:0007669"/>
    <property type="project" value="UniProtKB-KW"/>
</dbReference>
<dbReference type="PROSITE" id="PS50868">
    <property type="entry name" value="POST_SET"/>
    <property type="match status" value="1"/>
</dbReference>
<reference evidence="18" key="1">
    <citation type="submission" date="2016-07" db="EMBL/GenBank/DDBJ databases">
        <title>De novo transcriptome assembly of four accessions of the metal hyperaccumulator plant Noccaea caerulescens.</title>
        <authorList>
            <person name="Blande D."/>
            <person name="Halimaa P."/>
            <person name="Tervahauta A.I."/>
            <person name="Aarts M.G."/>
            <person name="Karenlampi S.O."/>
        </authorList>
    </citation>
    <scope>NUCLEOTIDE SEQUENCE</scope>
</reference>
<evidence type="ECO:0000256" key="1">
    <source>
        <dbReference type="ARBA" id="ARBA00004123"/>
    </source>
</evidence>
<comment type="subcellular location">
    <subcellularLocation>
        <location evidence="1">Nucleus</location>
    </subcellularLocation>
</comment>
<name>A0A1J3DR46_NOCCA</name>
<evidence type="ECO:0000256" key="10">
    <source>
        <dbReference type="ARBA" id="ARBA00023242"/>
    </source>
</evidence>
<dbReference type="EC" id="2.1.1.354" evidence="2"/>
<dbReference type="InterPro" id="IPR037841">
    <property type="entry name" value="SET_SETD1A/B"/>
</dbReference>
<keyword evidence="6" id="KW-0156">Chromatin regulator</keyword>
<evidence type="ECO:0000259" key="16">
    <source>
        <dbReference type="PROSITE" id="PS50829"/>
    </source>
</evidence>
<keyword evidence="7" id="KW-0694">RNA-binding</keyword>
<dbReference type="SMART" id="SM00508">
    <property type="entry name" value="PostSET"/>
    <property type="match status" value="1"/>
</dbReference>
<comment type="catalytic activity">
    <reaction evidence="12">
        <text>N(6)-methyl-L-lysyl(4)-[histone H3] + S-adenosyl-L-methionine = N(6),N(6)-dimethyl-L-lysyl(4)-[histone H3] + S-adenosyl-L-homocysteine + H(+)</text>
        <dbReference type="Rhea" id="RHEA:60268"/>
        <dbReference type="Rhea" id="RHEA-COMP:15540"/>
        <dbReference type="Rhea" id="RHEA-COMP:15543"/>
        <dbReference type="ChEBI" id="CHEBI:15378"/>
        <dbReference type="ChEBI" id="CHEBI:57856"/>
        <dbReference type="ChEBI" id="CHEBI:59789"/>
        <dbReference type="ChEBI" id="CHEBI:61929"/>
        <dbReference type="ChEBI" id="CHEBI:61976"/>
    </reaction>
</comment>
<evidence type="ECO:0000256" key="14">
    <source>
        <dbReference type="SAM" id="MobiDB-lite"/>
    </source>
</evidence>
<dbReference type="Gene3D" id="2.170.270.10">
    <property type="entry name" value="SET domain"/>
    <property type="match status" value="1"/>
</dbReference>
<feature type="compositionally biased region" description="Polar residues" evidence="14">
    <location>
        <begin position="997"/>
        <end position="1012"/>
    </location>
</feature>
<keyword evidence="5" id="KW-0949">S-adenosyl-L-methionine</keyword>
<dbReference type="InterPro" id="IPR003169">
    <property type="entry name" value="GYF"/>
</dbReference>
<keyword evidence="9" id="KW-0804">Transcription</keyword>
<sequence length="1346" mass="149230">MVAVDSSFQSHVSSSSSRRKKVSALEPNFFGSMCIGVYSSDVSISAREAAQDYSCDSCDDLATVSSACCDLDELCGLDSALEISCRSNGDCREGQEACGSGTASSLDKIRQEYTMYATGWMYGNQQGQMCGPYTQQQLIDGLSTGFLPENLLVYPIINGYMPNSVPLKYFKQFPEHVATGFAYLQNGMISIVPPVSNNATVHQHETQTEHASSAANLISHQTLPPQTNSNGSVSDQLNQQEANLLASFLSLGSEHACWSLVDAEGRNHGPHSIQELYNWLQHGYVTDAALIRDDKNKLRPIALALLIGVWREKCGSANCDESMSGVSFISEVSEELSSQLQSGIMKIARRALLDEITSSVISDFLKEKKRDDHTKTGSPSSAAHVLESISSQVINTEKTAVSTTEATGCKNISDERGHSRIAAESLKYTKSVGSLENFQTSCSAVSGILYNHCMQIMWNAVFYDTVATYSSSWRQSKLWFRSPDISTVASYCKGSQANYSDKTKAVESFACRADSSSCKTAYFNELDLATNTASFREVSSRKSTLPDSDGKESIIASILEHVERELFLSLETQLTDYSGILIKDGANNAASSVQDGKMHKEYLSSFRGSQYNLKGSGEKKNDLIDSSDSQRLLHEGESSEQITSEDIIANIFSTTLDTPVNDELDPLDIHEPPPPGCESNIKMPSLRCKFRPIRSKESIPEMEEYVAKALCRQELHNVVLKDWSSVFMKFSLNEFLASRKGSQQLSCKETLAPRKLKTVSRNKMLLQSNITNQTAEKPRKPCVRSSEKVLVKRSKKLSTDTHSIKESLKVHTPSIDLSVRKPSQQKMRNAVRRDQSVTKNVTKFQKEKVGEDVGMADEFDDELLITRLRRISRNKTKLLKEGTSAAESCEEISMSAEESGETVDCKDHGENLSNKSSQKVQKAHKAKLKRKNMSDVSVEGTKSCNGEVRGFTEISGEEVDRESLGFATRDKISPQRPSKRRKNVAAEGKNIVEKSACSISQKSHNSPQSSTLKTKHSLDKKVPSVPSCRKLSYSSKDSESALVKEGYRVENEDKLPCNSSNKLQKVGSKKLMLKRKLLPKHTTELSPTEDLTMDDGSPTPIAFKPLAKLKSQLGKKRVLMSMPKSDGCARTSINGWHWHAWSLKASPEERARVRGSSCVHIQHFGSKISSTQNVLSARTNRAKMRNLLAAADGADLLKISQLKARKKRLRFQQSKIHDWGLVALEPIDAEDFVIEYVGELIRSSISEIRERQYEKMGIGSSYLFRLDDGYVIDATKRGGIARFINHSCEPNCYTKIISVDGKKKIFIYAKRHIDTGEEISYNYKFPLEDDKIPCNCGAQKCRGSLN</sequence>
<dbReference type="InterPro" id="IPR003616">
    <property type="entry name" value="Post-SET_dom"/>
</dbReference>
<dbReference type="InterPro" id="IPR001214">
    <property type="entry name" value="SET_dom"/>
</dbReference>
<evidence type="ECO:0000256" key="6">
    <source>
        <dbReference type="ARBA" id="ARBA00022853"/>
    </source>
</evidence>